<gene>
    <name evidence="1" type="ORF">L2E82_03083</name>
</gene>
<dbReference type="Proteomes" id="UP001055811">
    <property type="component" value="Linkage Group LG01"/>
</dbReference>
<organism evidence="1 2">
    <name type="scientific">Cichorium intybus</name>
    <name type="common">Chicory</name>
    <dbReference type="NCBI Taxonomy" id="13427"/>
    <lineage>
        <taxon>Eukaryota</taxon>
        <taxon>Viridiplantae</taxon>
        <taxon>Streptophyta</taxon>
        <taxon>Embryophyta</taxon>
        <taxon>Tracheophyta</taxon>
        <taxon>Spermatophyta</taxon>
        <taxon>Magnoliopsida</taxon>
        <taxon>eudicotyledons</taxon>
        <taxon>Gunneridae</taxon>
        <taxon>Pentapetalae</taxon>
        <taxon>asterids</taxon>
        <taxon>campanulids</taxon>
        <taxon>Asterales</taxon>
        <taxon>Asteraceae</taxon>
        <taxon>Cichorioideae</taxon>
        <taxon>Cichorieae</taxon>
        <taxon>Cichoriinae</taxon>
        <taxon>Cichorium</taxon>
    </lineage>
</organism>
<evidence type="ECO:0000313" key="2">
    <source>
        <dbReference type="Proteomes" id="UP001055811"/>
    </source>
</evidence>
<reference evidence="2" key="1">
    <citation type="journal article" date="2022" name="Mol. Ecol. Resour.">
        <title>The genomes of chicory, endive, great burdock and yacon provide insights into Asteraceae palaeo-polyploidization history and plant inulin production.</title>
        <authorList>
            <person name="Fan W."/>
            <person name="Wang S."/>
            <person name="Wang H."/>
            <person name="Wang A."/>
            <person name="Jiang F."/>
            <person name="Liu H."/>
            <person name="Zhao H."/>
            <person name="Xu D."/>
            <person name="Zhang Y."/>
        </authorList>
    </citation>
    <scope>NUCLEOTIDE SEQUENCE [LARGE SCALE GENOMIC DNA]</scope>
    <source>
        <strain evidence="2">cv. Punajuju</strain>
    </source>
</reference>
<keyword evidence="2" id="KW-1185">Reference proteome</keyword>
<comment type="caution">
    <text evidence="1">The sequence shown here is derived from an EMBL/GenBank/DDBJ whole genome shotgun (WGS) entry which is preliminary data.</text>
</comment>
<sequence length="412" mass="45956">MKSIHIGAPLKSSNSLRPPLLATAIAVSGHEKIEVSSIQVRKTSTLGHSNSLVGRLNHLQSCKLNYTQSANKYYTRFHRHQRQRTKVLANDASENLHASAFVPPQIDGKSFGATLNVIYRFSKVYTLQGTVLSIISISLLAIQKLSDFTPLFLIGVLQAVIGGSLANLYVASINQLSDIDIDKINKPHLPLASGEISVKTAIRLTLLYAILGFFLGWSIKSWPLKLGLFLWYAVGTAYSVDLPLLRWKRDPALAAMSVWSLQGTIIPILFHLHAQTHIYGRSLLLSKHVFFVSGIMSIYAIVAALFKDIPDVEGDKINGVNSLASQVGTKTVFWLCIWLLEMAYGMAILIGLSSTHFWIRSIMVIGHMILGFILWREANLVDLKNNEAIESFYLFIWKLYGAEYLLVPFLRF</sequence>
<name>A0ACB9H4L5_CICIN</name>
<evidence type="ECO:0000313" key="1">
    <source>
        <dbReference type="EMBL" id="KAI3790211.1"/>
    </source>
</evidence>
<proteinExistence type="predicted"/>
<accession>A0ACB9H4L5</accession>
<dbReference type="EMBL" id="CM042009">
    <property type="protein sequence ID" value="KAI3790211.1"/>
    <property type="molecule type" value="Genomic_DNA"/>
</dbReference>
<reference evidence="1 2" key="2">
    <citation type="journal article" date="2022" name="Mol. Ecol. Resour.">
        <title>The genomes of chicory, endive, great burdock and yacon provide insights into Asteraceae paleo-polyploidization history and plant inulin production.</title>
        <authorList>
            <person name="Fan W."/>
            <person name="Wang S."/>
            <person name="Wang H."/>
            <person name="Wang A."/>
            <person name="Jiang F."/>
            <person name="Liu H."/>
            <person name="Zhao H."/>
            <person name="Xu D."/>
            <person name="Zhang Y."/>
        </authorList>
    </citation>
    <scope>NUCLEOTIDE SEQUENCE [LARGE SCALE GENOMIC DNA]</scope>
    <source>
        <strain evidence="2">cv. Punajuju</strain>
        <tissue evidence="1">Leaves</tissue>
    </source>
</reference>
<protein>
    <submittedName>
        <fullName evidence="1">Uncharacterized protein</fullName>
    </submittedName>
</protein>